<dbReference type="RefSeq" id="WP_166292061.1">
    <property type="nucleotide sequence ID" value="NZ_CP049863.1"/>
</dbReference>
<dbReference type="CDD" id="cd02440">
    <property type="entry name" value="AdoMet_MTases"/>
    <property type="match status" value="1"/>
</dbReference>
<evidence type="ECO:0000256" key="2">
    <source>
        <dbReference type="ARBA" id="ARBA00023002"/>
    </source>
</evidence>
<proteinExistence type="predicted"/>
<keyword evidence="6" id="KW-1185">Reference proteome</keyword>
<sequence>MTEKIWDAIIVGGGAAGLSAAQALGRSLRSVLVIDAGSPRNRFTSHMHNVLGFDGMPPGELAQRGRIEAERYSVKFRDGFVQRVSEIADGLRLELADGAEKTRALIVATGVTDQLPELPGLAENWGSTVLHCPYCHGWEVRGQRLAVVANPEYGVHQAKLVRQLSENVVLFTEGLSGFDEATARALQHRGITLESEHATEILGEDGRVRAVRTASGREIPVDAIFTAGTLVPHDGFLAELGLDRTDGPLGSFVTVDPTGRTSHPRIWAAGNVVTPTATVPLVMGAGMLAGAAVNGALVEEEFESVARHHSHGSHDATDAGSPAEFWEGLYSGDGPRWSGRVNHAIAEIVGDWQPGRSLDLGCGEGGDVLWLAERGWQARGIDLSKTAIARARTHAEERGLVQDRATFDAVDLADWVGEDTESAEQYDLITASFLQSPVELPRTEILRAAASRLAPGGRLVIVAHASAPSFAPDHHSDTEFPSPESEVEMLGLDPKRHTVEVAEVRTRQGVAPDGQVAEFEDSVVVVRRLG</sequence>
<dbReference type="KEGG" id="lvi:G7068_11360"/>
<evidence type="ECO:0000259" key="4">
    <source>
        <dbReference type="Pfam" id="PF07992"/>
    </source>
</evidence>
<dbReference type="PRINTS" id="PR00469">
    <property type="entry name" value="PNDRDTASEII"/>
</dbReference>
<comment type="catalytic activity">
    <reaction evidence="3">
        <text>[thioredoxin]-dithiol + NADP(+) = [thioredoxin]-disulfide + NADPH + H(+)</text>
        <dbReference type="Rhea" id="RHEA:20345"/>
        <dbReference type="Rhea" id="RHEA-COMP:10698"/>
        <dbReference type="Rhea" id="RHEA-COMP:10700"/>
        <dbReference type="ChEBI" id="CHEBI:15378"/>
        <dbReference type="ChEBI" id="CHEBI:29950"/>
        <dbReference type="ChEBI" id="CHEBI:50058"/>
        <dbReference type="ChEBI" id="CHEBI:57783"/>
        <dbReference type="ChEBI" id="CHEBI:58349"/>
        <dbReference type="EC" id="1.8.1.9"/>
    </reaction>
</comment>
<keyword evidence="2" id="KW-0560">Oxidoreductase</keyword>
<dbReference type="InterPro" id="IPR036188">
    <property type="entry name" value="FAD/NAD-bd_sf"/>
</dbReference>
<dbReference type="EMBL" id="CP049863">
    <property type="protein sequence ID" value="QIK63718.1"/>
    <property type="molecule type" value="Genomic_DNA"/>
</dbReference>
<dbReference type="InterPro" id="IPR023753">
    <property type="entry name" value="FAD/NAD-binding_dom"/>
</dbReference>
<evidence type="ECO:0000313" key="6">
    <source>
        <dbReference type="Proteomes" id="UP000502677"/>
    </source>
</evidence>
<keyword evidence="1" id="KW-0285">Flavoprotein</keyword>
<evidence type="ECO:0000256" key="1">
    <source>
        <dbReference type="ARBA" id="ARBA00022630"/>
    </source>
</evidence>
<dbReference type="Pfam" id="PF13489">
    <property type="entry name" value="Methyltransf_23"/>
    <property type="match status" value="1"/>
</dbReference>
<evidence type="ECO:0000313" key="5">
    <source>
        <dbReference type="EMBL" id="QIK63718.1"/>
    </source>
</evidence>
<dbReference type="Proteomes" id="UP000502677">
    <property type="component" value="Chromosome"/>
</dbReference>
<dbReference type="InterPro" id="IPR050097">
    <property type="entry name" value="Ferredoxin-NADP_redctase_2"/>
</dbReference>
<organism evidence="5 6">
    <name type="scientific">Leucobacter viscericola</name>
    <dbReference type="NCBI Taxonomy" id="2714935"/>
    <lineage>
        <taxon>Bacteria</taxon>
        <taxon>Bacillati</taxon>
        <taxon>Actinomycetota</taxon>
        <taxon>Actinomycetes</taxon>
        <taxon>Micrococcales</taxon>
        <taxon>Microbacteriaceae</taxon>
        <taxon>Leucobacter</taxon>
    </lineage>
</organism>
<dbReference type="AlphaFoldDB" id="A0A6G7XH68"/>
<reference evidence="5 6" key="1">
    <citation type="submission" date="2020-03" db="EMBL/GenBank/DDBJ databases">
        <title>Leucobacter sp. nov., isolated from beetles.</title>
        <authorList>
            <person name="Hyun D.-W."/>
            <person name="Bae J.-W."/>
        </authorList>
    </citation>
    <scope>NUCLEOTIDE SEQUENCE [LARGE SCALE GENOMIC DNA]</scope>
    <source>
        <strain evidence="5 6">HDW9C</strain>
    </source>
</reference>
<name>A0A6G7XH68_9MICO</name>
<dbReference type="SUPFAM" id="SSF51905">
    <property type="entry name" value="FAD/NAD(P)-binding domain"/>
    <property type="match status" value="1"/>
</dbReference>
<dbReference type="SUPFAM" id="SSF53335">
    <property type="entry name" value="S-adenosyl-L-methionine-dependent methyltransferases"/>
    <property type="match status" value="1"/>
</dbReference>
<dbReference type="PRINTS" id="PR00368">
    <property type="entry name" value="FADPNR"/>
</dbReference>
<dbReference type="GO" id="GO:0004791">
    <property type="term" value="F:thioredoxin-disulfide reductase (NADPH) activity"/>
    <property type="evidence" value="ECO:0007669"/>
    <property type="project" value="UniProtKB-EC"/>
</dbReference>
<dbReference type="InterPro" id="IPR029063">
    <property type="entry name" value="SAM-dependent_MTases_sf"/>
</dbReference>
<protein>
    <submittedName>
        <fullName evidence="5">NAD(P)/FAD-dependent oxidoreductase</fullName>
    </submittedName>
</protein>
<accession>A0A6G7XH68</accession>
<dbReference type="Pfam" id="PF07992">
    <property type="entry name" value="Pyr_redox_2"/>
    <property type="match status" value="1"/>
</dbReference>
<dbReference type="Gene3D" id="3.40.50.150">
    <property type="entry name" value="Vaccinia Virus protein VP39"/>
    <property type="match status" value="1"/>
</dbReference>
<gene>
    <name evidence="5" type="ORF">G7068_11360</name>
</gene>
<evidence type="ECO:0000256" key="3">
    <source>
        <dbReference type="ARBA" id="ARBA00048132"/>
    </source>
</evidence>
<dbReference type="PANTHER" id="PTHR48105">
    <property type="entry name" value="THIOREDOXIN REDUCTASE 1-RELATED-RELATED"/>
    <property type="match status" value="1"/>
</dbReference>
<feature type="domain" description="FAD/NAD(P)-binding" evidence="4">
    <location>
        <begin position="7"/>
        <end position="288"/>
    </location>
</feature>
<dbReference type="Gene3D" id="3.50.50.60">
    <property type="entry name" value="FAD/NAD(P)-binding domain"/>
    <property type="match status" value="2"/>
</dbReference>